<sequence>MRKRCRKFSCLHMSLTLRSKNSSTNRRGVETNELSWDMNVDSVCNIMEEKQLHRNQPKEPNETEVRDCATICSTCSSNVIVPVVLPTISYQPPIYNYKSSDWEIYEEIRFRELEEAKARAAQMEKTMRWWSDCTANWREKWSKVRAEKNKAREESRQLKLKLEESVKELSALKKINQGLLRENEEMRAQHSWKNKFDPSEMSWIKEECLGPLEKDPGQYMQNMFELESACQNGYPTENLEILDSGRKYTPVFLENLNPSKGNPNHSQNDEPIHISVLHLYESKKILQKEQKIRSSLEKEIEKVKSEKSLCKRKSEELQKYKHGNLKQLGVHNDLCQTEVERSVEYLEEDTEARSPKDMKIFQLQAEIDRLWSECATSGRRRKILETEKQELDRENRRLKAKVKN</sequence>
<dbReference type="RefSeq" id="XP_072854860.1">
    <property type="nucleotide sequence ID" value="XM_072998759.1"/>
</dbReference>
<name>A0ABM5GB35_9SAUR</name>
<organism evidence="3 4">
    <name type="scientific">Pogona vitticeps</name>
    <name type="common">central bearded dragon</name>
    <dbReference type="NCBI Taxonomy" id="103695"/>
    <lineage>
        <taxon>Eukaryota</taxon>
        <taxon>Metazoa</taxon>
        <taxon>Chordata</taxon>
        <taxon>Craniata</taxon>
        <taxon>Vertebrata</taxon>
        <taxon>Euteleostomi</taxon>
        <taxon>Lepidosauria</taxon>
        <taxon>Squamata</taxon>
        <taxon>Bifurcata</taxon>
        <taxon>Unidentata</taxon>
        <taxon>Episquamata</taxon>
        <taxon>Toxicofera</taxon>
        <taxon>Iguania</taxon>
        <taxon>Acrodonta</taxon>
        <taxon>Agamidae</taxon>
        <taxon>Amphibolurinae</taxon>
        <taxon>Pogona</taxon>
    </lineage>
</organism>
<dbReference type="PANTHER" id="PTHR46292">
    <property type="entry name" value="COILED-COIL DOMAIN-CONTAINING PROTEIN 102A"/>
    <property type="match status" value="1"/>
</dbReference>
<reference evidence="4" key="1">
    <citation type="submission" date="2025-08" db="UniProtKB">
        <authorList>
            <consortium name="RefSeq"/>
        </authorList>
    </citation>
    <scope>IDENTIFICATION</scope>
</reference>
<evidence type="ECO:0000256" key="2">
    <source>
        <dbReference type="SAM" id="Coils"/>
    </source>
</evidence>
<dbReference type="Proteomes" id="UP001652642">
    <property type="component" value="Chromosome 4"/>
</dbReference>
<accession>A0ABM5GB35</accession>
<dbReference type="GeneID" id="110080605"/>
<feature type="coiled-coil region" evidence="2">
    <location>
        <begin position="148"/>
        <end position="189"/>
    </location>
</feature>
<keyword evidence="3" id="KW-1185">Reference proteome</keyword>
<feature type="coiled-coil region" evidence="2">
    <location>
        <begin position="286"/>
        <end position="313"/>
    </location>
</feature>
<evidence type="ECO:0000313" key="4">
    <source>
        <dbReference type="RefSeq" id="XP_072854860.1"/>
    </source>
</evidence>
<proteinExistence type="predicted"/>
<keyword evidence="1 2" id="KW-0175">Coiled coil</keyword>
<evidence type="ECO:0000313" key="3">
    <source>
        <dbReference type="Proteomes" id="UP001652642"/>
    </source>
</evidence>
<protein>
    <submittedName>
        <fullName evidence="4">Coiled-coil domain-containing protein 102B</fullName>
    </submittedName>
</protein>
<gene>
    <name evidence="4" type="primary">CCDC102B</name>
</gene>
<dbReference type="PANTHER" id="PTHR46292:SF2">
    <property type="entry name" value="COILED-COIL DOMAIN-CONTAINING PROTEIN 102B"/>
    <property type="match status" value="1"/>
</dbReference>
<evidence type="ECO:0000256" key="1">
    <source>
        <dbReference type="ARBA" id="ARBA00023054"/>
    </source>
</evidence>